<feature type="domain" description="C2H2-type" evidence="7">
    <location>
        <begin position="172"/>
        <end position="202"/>
    </location>
</feature>
<evidence type="ECO:0000256" key="1">
    <source>
        <dbReference type="ARBA" id="ARBA00022723"/>
    </source>
</evidence>
<gene>
    <name evidence="8" type="ORF">BCR43DRAFT_485267</name>
</gene>
<feature type="compositionally biased region" description="Acidic residues" evidence="6">
    <location>
        <begin position="94"/>
        <end position="103"/>
    </location>
</feature>
<dbReference type="OMA" id="DACELTH"/>
<feature type="domain" description="C2H2-type" evidence="7">
    <location>
        <begin position="213"/>
        <end position="238"/>
    </location>
</feature>
<keyword evidence="2" id="KW-0677">Repeat</keyword>
<proteinExistence type="predicted"/>
<evidence type="ECO:0000256" key="4">
    <source>
        <dbReference type="ARBA" id="ARBA00022833"/>
    </source>
</evidence>
<keyword evidence="1" id="KW-0479">Metal-binding</keyword>
<evidence type="ECO:0000256" key="5">
    <source>
        <dbReference type="PROSITE-ProRule" id="PRU00042"/>
    </source>
</evidence>
<dbReference type="OrthoDB" id="3269380at2759"/>
<evidence type="ECO:0000313" key="9">
    <source>
        <dbReference type="Proteomes" id="UP000242180"/>
    </source>
</evidence>
<dbReference type="InterPro" id="IPR013087">
    <property type="entry name" value="Znf_C2H2_type"/>
</dbReference>
<dbReference type="Gene3D" id="3.30.160.60">
    <property type="entry name" value="Classic Zinc Finger"/>
    <property type="match status" value="2"/>
</dbReference>
<feature type="compositionally biased region" description="Polar residues" evidence="6">
    <location>
        <begin position="104"/>
        <end position="117"/>
    </location>
</feature>
<dbReference type="PANTHER" id="PTHR23057">
    <property type="entry name" value="JUXTAPOSED WITH ANOTHER ZINC FINGER PROTEIN 1"/>
    <property type="match status" value="1"/>
</dbReference>
<dbReference type="PROSITE" id="PS50157">
    <property type="entry name" value="ZINC_FINGER_C2H2_2"/>
    <property type="match status" value="2"/>
</dbReference>
<keyword evidence="4" id="KW-0862">Zinc</keyword>
<dbReference type="EMBL" id="MCGN01000002">
    <property type="protein sequence ID" value="ORZ00468.1"/>
    <property type="molecule type" value="Genomic_DNA"/>
</dbReference>
<keyword evidence="3 5" id="KW-0863">Zinc-finger</keyword>
<evidence type="ECO:0000256" key="3">
    <source>
        <dbReference type="ARBA" id="ARBA00022771"/>
    </source>
</evidence>
<evidence type="ECO:0000259" key="7">
    <source>
        <dbReference type="PROSITE" id="PS50157"/>
    </source>
</evidence>
<evidence type="ECO:0000256" key="2">
    <source>
        <dbReference type="ARBA" id="ARBA00022737"/>
    </source>
</evidence>
<dbReference type="InParanoid" id="A0A1X2HM99"/>
<dbReference type="GO" id="GO:0005634">
    <property type="term" value="C:nucleus"/>
    <property type="evidence" value="ECO:0007669"/>
    <property type="project" value="TreeGrafter"/>
</dbReference>
<keyword evidence="9" id="KW-1185">Reference proteome</keyword>
<dbReference type="InterPro" id="IPR051580">
    <property type="entry name" value="ZnF-Chromatin_assoc"/>
</dbReference>
<dbReference type="InterPro" id="IPR036236">
    <property type="entry name" value="Znf_C2H2_sf"/>
</dbReference>
<comment type="caution">
    <text evidence="8">The sequence shown here is derived from an EMBL/GenBank/DDBJ whole genome shotgun (WGS) entry which is preliminary data.</text>
</comment>
<dbReference type="Proteomes" id="UP000242180">
    <property type="component" value="Unassembled WGS sequence"/>
</dbReference>
<evidence type="ECO:0000256" key="6">
    <source>
        <dbReference type="SAM" id="MobiDB-lite"/>
    </source>
</evidence>
<dbReference type="PANTHER" id="PTHR23057:SF0">
    <property type="entry name" value="JUXTAPOSED WITH ANOTHER ZINC FINGER PROTEIN 1"/>
    <property type="match status" value="1"/>
</dbReference>
<name>A0A1X2HM99_SYNRA</name>
<evidence type="ECO:0000313" key="8">
    <source>
        <dbReference type="EMBL" id="ORZ00468.1"/>
    </source>
</evidence>
<sequence length="253" mass="28982">MGVSRCCSSSRTPSLCDACELTHRHGKLEYSFCHDFWCCDTFLSDLHELLQHYEEHHAPTTDEHFYMDFADTDHIASRVMTSTINPMFTFVSPDQDEEEDDMPSSDTYSTGSSEGSVPSTPPPASPPAQKRRKRMRDDDSGVEALALDDLEQLLRENHMLFYNPEDTLDRPYKCTVEGCGKAYKNANGLKYHKMHGHCGDLDTDADPSIEKPYQCAMTSCQKRYKNLNGLKYHYQHTHLQHLRIQQQNNSYAV</sequence>
<dbReference type="AlphaFoldDB" id="A0A1X2HM99"/>
<reference evidence="8 9" key="1">
    <citation type="submission" date="2016-07" db="EMBL/GenBank/DDBJ databases">
        <title>Pervasive Adenine N6-methylation of Active Genes in Fungi.</title>
        <authorList>
            <consortium name="DOE Joint Genome Institute"/>
            <person name="Mondo S.J."/>
            <person name="Dannebaum R.O."/>
            <person name="Kuo R.C."/>
            <person name="Labutti K."/>
            <person name="Haridas S."/>
            <person name="Kuo A."/>
            <person name="Salamov A."/>
            <person name="Ahrendt S.R."/>
            <person name="Lipzen A."/>
            <person name="Sullivan W."/>
            <person name="Andreopoulos W.B."/>
            <person name="Clum A."/>
            <person name="Lindquist E."/>
            <person name="Daum C."/>
            <person name="Ramamoorthy G.K."/>
            <person name="Gryganskyi A."/>
            <person name="Culley D."/>
            <person name="Magnuson J.K."/>
            <person name="James T.Y."/>
            <person name="O'Malley M.A."/>
            <person name="Stajich J.E."/>
            <person name="Spatafora J.W."/>
            <person name="Visel A."/>
            <person name="Grigoriev I.V."/>
        </authorList>
    </citation>
    <scope>NUCLEOTIDE SEQUENCE [LARGE SCALE GENOMIC DNA]</scope>
    <source>
        <strain evidence="8 9">NRRL 2496</strain>
    </source>
</reference>
<dbReference type="GO" id="GO:0008270">
    <property type="term" value="F:zinc ion binding"/>
    <property type="evidence" value="ECO:0007669"/>
    <property type="project" value="UniProtKB-KW"/>
</dbReference>
<feature type="region of interest" description="Disordered" evidence="6">
    <location>
        <begin position="90"/>
        <end position="140"/>
    </location>
</feature>
<protein>
    <recommendedName>
        <fullName evidence="7">C2H2-type domain-containing protein</fullName>
    </recommendedName>
</protein>
<accession>A0A1X2HM99</accession>
<organism evidence="8 9">
    <name type="scientific">Syncephalastrum racemosum</name>
    <name type="common">Filamentous fungus</name>
    <dbReference type="NCBI Taxonomy" id="13706"/>
    <lineage>
        <taxon>Eukaryota</taxon>
        <taxon>Fungi</taxon>
        <taxon>Fungi incertae sedis</taxon>
        <taxon>Mucoromycota</taxon>
        <taxon>Mucoromycotina</taxon>
        <taxon>Mucoromycetes</taxon>
        <taxon>Mucorales</taxon>
        <taxon>Syncephalastraceae</taxon>
        <taxon>Syncephalastrum</taxon>
    </lineage>
</organism>
<dbReference type="PROSITE" id="PS00028">
    <property type="entry name" value="ZINC_FINGER_C2H2_1"/>
    <property type="match status" value="2"/>
</dbReference>
<dbReference type="SMART" id="SM00355">
    <property type="entry name" value="ZnF_C2H2"/>
    <property type="match status" value="2"/>
</dbReference>
<dbReference type="SUPFAM" id="SSF57667">
    <property type="entry name" value="beta-beta-alpha zinc fingers"/>
    <property type="match status" value="1"/>
</dbReference>
<dbReference type="STRING" id="13706.A0A1X2HM99"/>